<dbReference type="AlphaFoldDB" id="C9RCB9"/>
<organism evidence="1 2">
    <name type="scientific">Ammonifex degensii (strain DSM 10501 / KC4)</name>
    <dbReference type="NCBI Taxonomy" id="429009"/>
    <lineage>
        <taxon>Bacteria</taxon>
        <taxon>Bacillati</taxon>
        <taxon>Bacillota</taxon>
        <taxon>Clostridia</taxon>
        <taxon>Thermoanaerobacterales</taxon>
        <taxon>Thermoanaerobacteraceae</taxon>
        <taxon>Ammonifex</taxon>
    </lineage>
</organism>
<dbReference type="SUPFAM" id="SSF52540">
    <property type="entry name" value="P-loop containing nucleoside triphosphate hydrolases"/>
    <property type="match status" value="1"/>
</dbReference>
<protein>
    <submittedName>
        <fullName evidence="1">Uncharacterized protein</fullName>
    </submittedName>
</protein>
<reference evidence="1 2" key="1">
    <citation type="submission" date="2009-10" db="EMBL/GenBank/DDBJ databases">
        <title>Complete sequence of chromosome of Ammonifex degensii KC4.</title>
        <authorList>
            <consortium name="US DOE Joint Genome Institute"/>
            <person name="Kerfeld C."/>
            <person name="Goodner B."/>
            <person name="Huber H."/>
            <person name="Stetter K."/>
            <person name="Lucas S."/>
            <person name="Copeland A."/>
            <person name="Lapidus A."/>
            <person name="Glavina del Rio T."/>
            <person name="Dalin E."/>
            <person name="Tice H."/>
            <person name="Bruce D."/>
            <person name="Goodwin L."/>
            <person name="Pitluck S."/>
            <person name="Saunders E."/>
            <person name="Brettin T."/>
            <person name="Detter J.C."/>
            <person name="Han C."/>
            <person name="Larimer F."/>
            <person name="Land M."/>
            <person name="Hauser L."/>
            <person name="Kyrpides N."/>
            <person name="Ovchinnikova G."/>
            <person name="Richardson P."/>
        </authorList>
    </citation>
    <scope>NUCLEOTIDE SEQUENCE [LARGE SCALE GENOMIC DNA]</scope>
    <source>
        <strain evidence="2">DSM 10501 / KC4</strain>
    </source>
</reference>
<proteinExistence type="predicted"/>
<dbReference type="HOGENOM" id="CLU_1773499_0_0_9"/>
<evidence type="ECO:0000313" key="1">
    <source>
        <dbReference type="EMBL" id="ACX51896.1"/>
    </source>
</evidence>
<dbReference type="EMBL" id="CP001785">
    <property type="protein sequence ID" value="ACX51896.1"/>
    <property type="molecule type" value="Genomic_DNA"/>
</dbReference>
<dbReference type="Proteomes" id="UP000002620">
    <property type="component" value="Chromosome"/>
</dbReference>
<keyword evidence="2" id="KW-1185">Reference proteome</keyword>
<dbReference type="InterPro" id="IPR027417">
    <property type="entry name" value="P-loop_NTPase"/>
</dbReference>
<dbReference type="STRING" id="429009.Adeg_0750"/>
<dbReference type="eggNOG" id="COG0455">
    <property type="taxonomic scope" value="Bacteria"/>
</dbReference>
<dbReference type="KEGG" id="adg:Adeg_0750"/>
<name>C9RCB9_AMMDK</name>
<evidence type="ECO:0000313" key="2">
    <source>
        <dbReference type="Proteomes" id="UP000002620"/>
    </source>
</evidence>
<sequence>MARLASGHDAVVLDFGARLASPAVVVLLRSCDRVFLVSTPLRTALRAVSRFRGRGLAEVGGEKVVAVINRVGVRGGLSPRDAAHLLGFGEFFEVPEDPAVMQAENEALERGVYAPPALKKKSLIRSALLALLDRAGAWRKKEVELC</sequence>
<gene>
    <name evidence="1" type="ordered locus">Adeg_0750</name>
</gene>
<accession>C9RCB9</accession>
<dbReference type="Gene3D" id="3.40.50.300">
    <property type="entry name" value="P-loop containing nucleotide triphosphate hydrolases"/>
    <property type="match status" value="1"/>
</dbReference>